<evidence type="ECO:0000256" key="1">
    <source>
        <dbReference type="ARBA" id="ARBA00004413"/>
    </source>
</evidence>
<dbReference type="AlphaFoldDB" id="E1QFF0"/>
<comment type="similarity">
    <text evidence="2">Belongs to the FliJ family.</text>
</comment>
<evidence type="ECO:0000256" key="4">
    <source>
        <dbReference type="ARBA" id="ARBA00022448"/>
    </source>
</evidence>
<dbReference type="OrthoDB" id="5471173at2"/>
<evidence type="ECO:0000256" key="7">
    <source>
        <dbReference type="ARBA" id="ARBA00022795"/>
    </source>
</evidence>
<proteinExistence type="inferred from homology"/>
<protein>
    <recommendedName>
        <fullName evidence="3">Flagellar FliJ protein</fullName>
    </recommendedName>
</protein>
<keyword evidence="9" id="KW-0472">Membrane</keyword>
<dbReference type="HOGENOM" id="CLU_139638_1_3_7"/>
<evidence type="ECO:0000256" key="8">
    <source>
        <dbReference type="ARBA" id="ARBA00022927"/>
    </source>
</evidence>
<name>E1QFF0_DESB2</name>
<organism evidence="11 12">
    <name type="scientific">Desulfarculus baarsii (strain ATCC 33931 / DSM 2075 / LMG 7858 / VKM B-1802 / 2st14)</name>
    <dbReference type="NCBI Taxonomy" id="644282"/>
    <lineage>
        <taxon>Bacteria</taxon>
        <taxon>Pseudomonadati</taxon>
        <taxon>Thermodesulfobacteriota</taxon>
        <taxon>Desulfarculia</taxon>
        <taxon>Desulfarculales</taxon>
        <taxon>Desulfarculaceae</taxon>
        <taxon>Desulfarculus</taxon>
    </lineage>
</organism>
<evidence type="ECO:0000256" key="9">
    <source>
        <dbReference type="ARBA" id="ARBA00023136"/>
    </source>
</evidence>
<dbReference type="NCBIfam" id="TIGR02473">
    <property type="entry name" value="flagell_FliJ"/>
    <property type="match status" value="1"/>
</dbReference>
<evidence type="ECO:0000313" key="11">
    <source>
        <dbReference type="EMBL" id="ADK84286.1"/>
    </source>
</evidence>
<evidence type="ECO:0000256" key="5">
    <source>
        <dbReference type="ARBA" id="ARBA00022475"/>
    </source>
</evidence>
<evidence type="ECO:0000256" key="10">
    <source>
        <dbReference type="ARBA" id="ARBA00023225"/>
    </source>
</evidence>
<dbReference type="KEGG" id="dbr:Deba_0916"/>
<keyword evidence="11" id="KW-0282">Flagellum</keyword>
<keyword evidence="8" id="KW-0653">Protein transport</keyword>
<evidence type="ECO:0000256" key="3">
    <source>
        <dbReference type="ARBA" id="ARBA00020392"/>
    </source>
</evidence>
<evidence type="ECO:0000256" key="6">
    <source>
        <dbReference type="ARBA" id="ARBA00022500"/>
    </source>
</evidence>
<gene>
    <name evidence="11" type="ordered locus">Deba_0916</name>
</gene>
<dbReference type="STRING" id="644282.Deba_0916"/>
<dbReference type="GO" id="GO:0015031">
    <property type="term" value="P:protein transport"/>
    <property type="evidence" value="ECO:0007669"/>
    <property type="project" value="UniProtKB-KW"/>
</dbReference>
<sequence length="148" mass="17246">MAFRFRLQSVLDHRKHLEEKAQGEMATRLQKQLACQRQLEWIAGEMTRNRQELARRGAQGISAQEFALAGDYATTLRLHQMRAGSQLELLKAETEIARQKLLEATRDRKAMDILRERHLQDYLAEERRQERIAMDEAAVRGFLGKADR</sequence>
<dbReference type="GO" id="GO:0006935">
    <property type="term" value="P:chemotaxis"/>
    <property type="evidence" value="ECO:0007669"/>
    <property type="project" value="UniProtKB-KW"/>
</dbReference>
<dbReference type="GO" id="GO:0009288">
    <property type="term" value="C:bacterial-type flagellum"/>
    <property type="evidence" value="ECO:0007669"/>
    <property type="project" value="InterPro"/>
</dbReference>
<keyword evidence="7" id="KW-1005">Bacterial flagellum biogenesis</keyword>
<dbReference type="RefSeq" id="WP_013257740.1">
    <property type="nucleotide sequence ID" value="NC_014365.1"/>
</dbReference>
<accession>E1QFF0</accession>
<dbReference type="Proteomes" id="UP000009047">
    <property type="component" value="Chromosome"/>
</dbReference>
<keyword evidence="6" id="KW-0145">Chemotaxis</keyword>
<dbReference type="EMBL" id="CP002085">
    <property type="protein sequence ID" value="ADK84286.1"/>
    <property type="molecule type" value="Genomic_DNA"/>
</dbReference>
<dbReference type="eggNOG" id="COG2882">
    <property type="taxonomic scope" value="Bacteria"/>
</dbReference>
<dbReference type="Gene3D" id="1.10.287.1700">
    <property type="match status" value="1"/>
</dbReference>
<keyword evidence="11" id="KW-0969">Cilium</keyword>
<keyword evidence="12" id="KW-1185">Reference proteome</keyword>
<dbReference type="InterPro" id="IPR012823">
    <property type="entry name" value="Flagell_FliJ"/>
</dbReference>
<dbReference type="InterPro" id="IPR053716">
    <property type="entry name" value="Flag_assembly_chemotaxis_eff"/>
</dbReference>
<keyword evidence="10" id="KW-1006">Bacterial flagellum protein export</keyword>
<dbReference type="GO" id="GO:0071973">
    <property type="term" value="P:bacterial-type flagellum-dependent cell motility"/>
    <property type="evidence" value="ECO:0007669"/>
    <property type="project" value="InterPro"/>
</dbReference>
<keyword evidence="4" id="KW-0813">Transport</keyword>
<keyword evidence="11" id="KW-0966">Cell projection</keyword>
<reference evidence="11 12" key="1">
    <citation type="journal article" date="2010" name="Stand. Genomic Sci.">
        <title>Complete genome sequence of Desulfarculus baarsii type strain (2st14).</title>
        <authorList>
            <person name="Sun H."/>
            <person name="Spring S."/>
            <person name="Lapidus A."/>
            <person name="Davenport K."/>
            <person name="Del Rio T.G."/>
            <person name="Tice H."/>
            <person name="Nolan M."/>
            <person name="Copeland A."/>
            <person name="Cheng J.F."/>
            <person name="Lucas S."/>
            <person name="Tapia R."/>
            <person name="Goodwin L."/>
            <person name="Pitluck S."/>
            <person name="Ivanova N."/>
            <person name="Pagani I."/>
            <person name="Mavromatis K."/>
            <person name="Ovchinnikova G."/>
            <person name="Pati A."/>
            <person name="Chen A."/>
            <person name="Palaniappan K."/>
            <person name="Hauser L."/>
            <person name="Chang Y.J."/>
            <person name="Jeffries C.D."/>
            <person name="Detter J.C."/>
            <person name="Han C."/>
            <person name="Rohde M."/>
            <person name="Brambilla E."/>
            <person name="Goker M."/>
            <person name="Woyke T."/>
            <person name="Bristow J."/>
            <person name="Eisen J.A."/>
            <person name="Markowitz V."/>
            <person name="Hugenholtz P."/>
            <person name="Kyrpides N.C."/>
            <person name="Klenk H.P."/>
            <person name="Land M."/>
        </authorList>
    </citation>
    <scope>NUCLEOTIDE SEQUENCE [LARGE SCALE GENOMIC DNA]</scope>
    <source>
        <strain evidence="12">ATCC 33931 / DSM 2075 / LMG 7858 / VKM B-1802 / 2st14</strain>
    </source>
</reference>
<dbReference type="GO" id="GO:0044781">
    <property type="term" value="P:bacterial-type flagellum organization"/>
    <property type="evidence" value="ECO:0007669"/>
    <property type="project" value="UniProtKB-KW"/>
</dbReference>
<keyword evidence="5" id="KW-1003">Cell membrane</keyword>
<dbReference type="GO" id="GO:0005886">
    <property type="term" value="C:plasma membrane"/>
    <property type="evidence" value="ECO:0007669"/>
    <property type="project" value="UniProtKB-SubCell"/>
</dbReference>
<dbReference type="Pfam" id="PF02050">
    <property type="entry name" value="FliJ"/>
    <property type="match status" value="1"/>
</dbReference>
<comment type="subcellular location">
    <subcellularLocation>
        <location evidence="1">Cell membrane</location>
        <topology evidence="1">Peripheral membrane protein</topology>
        <orientation evidence="1">Cytoplasmic side</orientation>
    </subcellularLocation>
</comment>
<evidence type="ECO:0000256" key="2">
    <source>
        <dbReference type="ARBA" id="ARBA00010004"/>
    </source>
</evidence>
<evidence type="ECO:0000313" key="12">
    <source>
        <dbReference type="Proteomes" id="UP000009047"/>
    </source>
</evidence>